<accession>A0A7J6MGR8</accession>
<sequence>MLSSAVNTSVSWCQAHLPVEVAREKIPLVDTSLRLADAYGMPVVVKIDAAIDGVVNKGNYYVLSVRDKSAVAVEAVQGVRDSLQLKEEGLRNKLDGLITEKRNDFVNARDVVITKATDTYHVVSSRLQSVPRSLDLDIHVVLDQDSRLVGAVLGLRDRILMVTAKGLDMTVGNEKRTILFDQGSAVYERALEMAKSFFGVDHSEEAVLPTSPAGSAQAVTDKASETSTVEPANVLKEQKESLVDEKTSDKVKSSSKPKDSNHAH</sequence>
<dbReference type="AlphaFoldDB" id="A0A7J6MGR8"/>
<dbReference type="EMBL" id="JABANN010000117">
    <property type="protein sequence ID" value="KAF4670616.1"/>
    <property type="molecule type" value="Genomic_DNA"/>
</dbReference>
<evidence type="ECO:0000256" key="1">
    <source>
        <dbReference type="SAM" id="MobiDB-lite"/>
    </source>
</evidence>
<evidence type="ECO:0000313" key="2">
    <source>
        <dbReference type="EMBL" id="KAF4670616.1"/>
    </source>
</evidence>
<feature type="compositionally biased region" description="Basic and acidic residues" evidence="1">
    <location>
        <begin position="236"/>
        <end position="264"/>
    </location>
</feature>
<feature type="region of interest" description="Disordered" evidence="1">
    <location>
        <begin position="209"/>
        <end position="264"/>
    </location>
</feature>
<evidence type="ECO:0000313" key="3">
    <source>
        <dbReference type="Proteomes" id="UP000572268"/>
    </source>
</evidence>
<protein>
    <submittedName>
        <fullName evidence="2">Histone deacetylase complex subunit sap18</fullName>
    </submittedName>
</protein>
<dbReference type="Proteomes" id="UP000572268">
    <property type="component" value="Unassembled WGS sequence"/>
</dbReference>
<name>A0A7J6MGR8_PEROL</name>
<proteinExistence type="predicted"/>
<reference evidence="2 3" key="1">
    <citation type="submission" date="2020-04" db="EMBL/GenBank/DDBJ databases">
        <title>Perkinsus olseni comparative genomics.</title>
        <authorList>
            <person name="Bogema D.R."/>
        </authorList>
    </citation>
    <scope>NUCLEOTIDE SEQUENCE [LARGE SCALE GENOMIC DNA]</scope>
    <source>
        <strain evidence="2">ATCC PRA-31</strain>
    </source>
</reference>
<gene>
    <name evidence="2" type="primary">SAP18_2</name>
    <name evidence="2" type="ORF">FOL46_000710</name>
</gene>
<organism evidence="2 3">
    <name type="scientific">Perkinsus olseni</name>
    <name type="common">Perkinsus atlanticus</name>
    <dbReference type="NCBI Taxonomy" id="32597"/>
    <lineage>
        <taxon>Eukaryota</taxon>
        <taxon>Sar</taxon>
        <taxon>Alveolata</taxon>
        <taxon>Perkinsozoa</taxon>
        <taxon>Perkinsea</taxon>
        <taxon>Perkinsida</taxon>
        <taxon>Perkinsidae</taxon>
        <taxon>Perkinsus</taxon>
    </lineage>
</organism>
<comment type="caution">
    <text evidence="2">The sequence shown here is derived from an EMBL/GenBank/DDBJ whole genome shotgun (WGS) entry which is preliminary data.</text>
</comment>